<feature type="transmembrane region" description="Helical" evidence="1">
    <location>
        <begin position="116"/>
        <end position="141"/>
    </location>
</feature>
<feature type="domain" description="Signal transduction histidine kinase internal region" evidence="2">
    <location>
        <begin position="164"/>
        <end position="243"/>
    </location>
</feature>
<name>A0ABY6BHP9_9GAMM</name>
<dbReference type="Pfam" id="PF06580">
    <property type="entry name" value="His_kinase"/>
    <property type="match status" value="1"/>
</dbReference>
<keyword evidence="1" id="KW-1133">Transmembrane helix</keyword>
<dbReference type="GO" id="GO:0016301">
    <property type="term" value="F:kinase activity"/>
    <property type="evidence" value="ECO:0007669"/>
    <property type="project" value="UniProtKB-KW"/>
</dbReference>
<keyword evidence="3" id="KW-0418">Kinase</keyword>
<proteinExistence type="predicted"/>
<gene>
    <name evidence="3" type="ORF">N4264_05115</name>
</gene>
<sequence length="353" mass="38827">MAQARSTRSDHDYWACQLGGWCALTALSVLSTSFGPWESVWRFALAKTLCMGAGLALSHQWRGYLRRRGWLHGNAAVPFRPIFIGLLALAALATAALVLVDLIIRNGALLAEPAEVPVLIAFILLGWFAVFAMWTVCYSAALSRRRALRMELDLLKLEVNAKDTELRALQSQVNPHFFFNSLNSIRSLIYQDRDAAAQAVTRLASMMRHSLQAGASPTARLAEELAAIDAYLSIEHLRFDDRLQLRLQIEPGLEEVKLPPMALQTLVENAVKHGVERSTGACELRVSAQRHGDRVLLSVANQGRLSESSESTRLGLANTAKRLNLLFGTDAACSLLERDGWVVASIELPQACA</sequence>
<protein>
    <submittedName>
        <fullName evidence="3">Histidine kinase</fullName>
    </submittedName>
</protein>
<keyword evidence="1" id="KW-0812">Transmembrane</keyword>
<reference evidence="3" key="1">
    <citation type="submission" date="2022-09" db="EMBL/GenBank/DDBJ databases">
        <title>Tahibacter sp. nov., isolated from a fresh water.</title>
        <authorList>
            <person name="Baek J.H."/>
            <person name="Lee J.K."/>
            <person name="Kim J.M."/>
            <person name="Jeon C.O."/>
        </authorList>
    </citation>
    <scope>NUCLEOTIDE SEQUENCE</scope>
    <source>
        <strain evidence="3">W38</strain>
    </source>
</reference>
<feature type="transmembrane region" description="Helical" evidence="1">
    <location>
        <begin position="40"/>
        <end position="61"/>
    </location>
</feature>
<feature type="transmembrane region" description="Helical" evidence="1">
    <location>
        <begin position="82"/>
        <end position="104"/>
    </location>
</feature>
<dbReference type="Proteomes" id="UP001064632">
    <property type="component" value="Chromosome"/>
</dbReference>
<dbReference type="PANTHER" id="PTHR34220:SF7">
    <property type="entry name" value="SENSOR HISTIDINE KINASE YPDA"/>
    <property type="match status" value="1"/>
</dbReference>
<dbReference type="InterPro" id="IPR050640">
    <property type="entry name" value="Bact_2-comp_sensor_kinase"/>
</dbReference>
<keyword evidence="3" id="KW-0808">Transferase</keyword>
<dbReference type="Gene3D" id="3.30.565.10">
    <property type="entry name" value="Histidine kinase-like ATPase, C-terminal domain"/>
    <property type="match status" value="1"/>
</dbReference>
<organism evidence="3 4">
    <name type="scientific">Tahibacter amnicola</name>
    <dbReference type="NCBI Taxonomy" id="2976241"/>
    <lineage>
        <taxon>Bacteria</taxon>
        <taxon>Pseudomonadati</taxon>
        <taxon>Pseudomonadota</taxon>
        <taxon>Gammaproteobacteria</taxon>
        <taxon>Lysobacterales</taxon>
        <taxon>Rhodanobacteraceae</taxon>
        <taxon>Tahibacter</taxon>
    </lineage>
</organism>
<keyword evidence="4" id="KW-1185">Reference proteome</keyword>
<evidence type="ECO:0000313" key="3">
    <source>
        <dbReference type="EMBL" id="UXI69037.1"/>
    </source>
</evidence>
<keyword evidence="1" id="KW-0472">Membrane</keyword>
<dbReference type="PANTHER" id="PTHR34220">
    <property type="entry name" value="SENSOR HISTIDINE KINASE YPDA"/>
    <property type="match status" value="1"/>
</dbReference>
<dbReference type="RefSeq" id="WP_261695995.1">
    <property type="nucleotide sequence ID" value="NZ_CP104694.1"/>
</dbReference>
<dbReference type="InterPro" id="IPR010559">
    <property type="entry name" value="Sig_transdc_His_kin_internal"/>
</dbReference>
<accession>A0ABY6BHP9</accession>
<evidence type="ECO:0000259" key="2">
    <source>
        <dbReference type="Pfam" id="PF06580"/>
    </source>
</evidence>
<feature type="transmembrane region" description="Helical" evidence="1">
    <location>
        <begin position="12"/>
        <end position="34"/>
    </location>
</feature>
<dbReference type="SUPFAM" id="SSF55874">
    <property type="entry name" value="ATPase domain of HSP90 chaperone/DNA topoisomerase II/histidine kinase"/>
    <property type="match status" value="1"/>
</dbReference>
<dbReference type="InterPro" id="IPR036890">
    <property type="entry name" value="HATPase_C_sf"/>
</dbReference>
<evidence type="ECO:0000256" key="1">
    <source>
        <dbReference type="SAM" id="Phobius"/>
    </source>
</evidence>
<dbReference type="EMBL" id="CP104694">
    <property type="protein sequence ID" value="UXI69037.1"/>
    <property type="molecule type" value="Genomic_DNA"/>
</dbReference>
<evidence type="ECO:0000313" key="4">
    <source>
        <dbReference type="Proteomes" id="UP001064632"/>
    </source>
</evidence>